<dbReference type="EMBL" id="FLQS01000028">
    <property type="protein sequence ID" value="SBS76609.1"/>
    <property type="molecule type" value="Genomic_DNA"/>
</dbReference>
<accession>A0A1Y5PH17</accession>
<feature type="compositionally biased region" description="Low complexity" evidence="1">
    <location>
        <begin position="365"/>
        <end position="377"/>
    </location>
</feature>
<name>A0A1Y5PH17_9MYCO</name>
<feature type="compositionally biased region" description="Low complexity" evidence="1">
    <location>
        <begin position="299"/>
        <end position="315"/>
    </location>
</feature>
<feature type="compositionally biased region" description="Gly residues" evidence="1">
    <location>
        <begin position="193"/>
        <end position="208"/>
    </location>
</feature>
<feature type="compositionally biased region" description="Gly residues" evidence="1">
    <location>
        <begin position="332"/>
        <end position="364"/>
    </location>
</feature>
<feature type="compositionally biased region" description="Low complexity" evidence="1">
    <location>
        <begin position="403"/>
        <end position="441"/>
    </location>
</feature>
<gene>
    <name evidence="2" type="ORF">MHPYR_340018</name>
</gene>
<reference evidence="2" key="1">
    <citation type="submission" date="2016-03" db="EMBL/GenBank/DDBJ databases">
        <authorList>
            <person name="Ploux O."/>
        </authorList>
    </citation>
    <scope>NUCLEOTIDE SEQUENCE</scope>
    <source>
        <strain evidence="2">UC10</strain>
    </source>
</reference>
<dbReference type="AlphaFoldDB" id="A0A1Y5PH17"/>
<feature type="compositionally biased region" description="Gly residues" evidence="1">
    <location>
        <begin position="442"/>
        <end position="453"/>
    </location>
</feature>
<evidence type="ECO:0000256" key="1">
    <source>
        <dbReference type="SAM" id="MobiDB-lite"/>
    </source>
</evidence>
<feature type="region of interest" description="Disordered" evidence="1">
    <location>
        <begin position="168"/>
        <end position="496"/>
    </location>
</feature>
<sequence>MPTRQYSAMIIGGAWPHTDPESFQTASEAQHTKGVDLINCAESVRSTAASVVGEESGDAVDGFGEACHKEAATYTDQADTFFALSRMCDECARLIYGLREDLDEIDSDAHRAIDQVMQWVQSGVMDAMVGGVEIMQIVAQARAAAMAKAAEVDGKLIAEAAKVGIDAKPPAASTSTGGASPDGDTWKLPENAGFGGGPGPGGLRGGLPTGKPNLGDLPQDVPPGKEPPLTGEHQQNPDGGKGDGATPGSGDPANPDKPSGDAANSGLDEHGSADPHSSGHQRDGTATGGLPSNLPAPPVSLGGSSSSPSASPVSSTGGMGGGFKMPSAPSGLGTGGGLPTQGLGSSGGLGSGGLGSGGLPGAGGSAPSMSAPSAPSSDFSRGFNAGLGGGPAAFAPPVPPPASTAAGSAGASGAVPAGPAPVSAAAGSAAATPAAAPSSFGPSGGSVGGGGGPSAPMGPLPPFGSDVPRTPSPTAAVSPAAGPPASVPAPAAGGTSAGPVAALPPGVVGSGVGASAGAAMEGIRSSLPDPLLASASQLLYQLLHDSRMYPYMDWCVGVFRTSSGIETLIVNSEGAGFIPAGVFVPRSARMLFADGGLSTEFRARWFSYANPAETMLAYAELAAEHRPDIDLWALAVSTDDGGTSMPARSIIQHFEECSRMASPLGDGAPVSRLDDVHSHRLETLDRALYSRLTGFGDGPLPDRSEAWRTTVSAAQMALGRAGSIPDLAVTPAIREVLDLLGQGLPVPSLRWQELEAAHIGVVMAGAGLRPGRMAAYPGAGAHVLANHDLARLIELLLLWRLDSIAYPEIAYLAGQISFTPWMAGVS</sequence>
<organism evidence="2">
    <name type="scientific">uncultured Mycobacterium sp</name>
    <dbReference type="NCBI Taxonomy" id="171292"/>
    <lineage>
        <taxon>Bacteria</taxon>
        <taxon>Bacillati</taxon>
        <taxon>Actinomycetota</taxon>
        <taxon>Actinomycetes</taxon>
        <taxon>Mycobacteriales</taxon>
        <taxon>Mycobacteriaceae</taxon>
        <taxon>Mycobacterium</taxon>
        <taxon>environmental samples</taxon>
    </lineage>
</organism>
<protein>
    <submittedName>
        <fullName evidence="2">Putative methyl-accepting chemotaxis sensory transducer</fullName>
    </submittedName>
</protein>
<evidence type="ECO:0000313" key="2">
    <source>
        <dbReference type="EMBL" id="SBS76609.1"/>
    </source>
</evidence>
<proteinExistence type="predicted"/>